<reference evidence="5" key="2">
    <citation type="submission" date="2015-01" db="EMBL/GenBank/DDBJ databases">
        <authorList>
            <person name="Yoshida M."/>
            <person name="Moroz L.L."/>
            <person name="Ogura A."/>
        </authorList>
    </citation>
    <scope>NUCLEOTIDE SEQUENCE</scope>
</reference>
<reference evidence="5" key="1">
    <citation type="journal article" date="2015" name="Integr. Comp. Biol.">
        <title>Molecular Evidence for Convergence and Parallelism in Evolution of Complex Brains of Cephalopod Molluscs: Insights from Visual Systems.</title>
        <authorList>
            <person name="Yoshida M.A."/>
            <person name="Ogura A."/>
            <person name="Ikeo K."/>
            <person name="Shigeno S."/>
            <person name="Moritaki T."/>
            <person name="Winters G.C."/>
            <person name="Kohn A.B."/>
            <person name="Moroz L.L."/>
        </authorList>
    </citation>
    <scope>NUCLEOTIDE SEQUENCE</scope>
</reference>
<dbReference type="PRINTS" id="PR01269">
    <property type="entry name" value="SCRYSTALLIN"/>
</dbReference>
<dbReference type="GO" id="GO:0006749">
    <property type="term" value="P:glutathione metabolic process"/>
    <property type="evidence" value="ECO:0007669"/>
    <property type="project" value="TreeGrafter"/>
</dbReference>
<organism evidence="5">
    <name type="scientific">Idiosepius paradoxus</name>
    <name type="common">Northern pygmy squid</name>
    <dbReference type="NCBI Taxonomy" id="294707"/>
    <lineage>
        <taxon>Eukaryota</taxon>
        <taxon>Metazoa</taxon>
        <taxon>Spiralia</taxon>
        <taxon>Lophotrochozoa</taxon>
        <taxon>Mollusca</taxon>
        <taxon>Cephalopoda</taxon>
        <taxon>Coleoidea</taxon>
        <taxon>Decapodiformes</taxon>
        <taxon>Decapodiformes incertae sedis</taxon>
        <taxon>Idiosepiidae</taxon>
        <taxon>Idiosepius</taxon>
    </lineage>
</organism>
<dbReference type="PANTHER" id="PTHR11571:SF150">
    <property type="entry name" value="GLUTATHIONE S-TRANSFERASE"/>
    <property type="match status" value="1"/>
</dbReference>
<protein>
    <submittedName>
        <fullName evidence="5">S-crystallin 10</fullName>
    </submittedName>
</protein>
<feature type="domain" description="GST N-terminal" evidence="3">
    <location>
        <begin position="2"/>
        <end position="83"/>
    </location>
</feature>
<dbReference type="Pfam" id="PF14497">
    <property type="entry name" value="GST_C_3"/>
    <property type="match status" value="1"/>
</dbReference>
<dbReference type="SFLD" id="SFLDS00019">
    <property type="entry name" value="Glutathione_Transferase_(cytos"/>
    <property type="match status" value="1"/>
</dbReference>
<evidence type="ECO:0000259" key="3">
    <source>
        <dbReference type="PROSITE" id="PS50404"/>
    </source>
</evidence>
<evidence type="ECO:0000313" key="5">
    <source>
        <dbReference type="EMBL" id="BAR90792.1"/>
    </source>
</evidence>
<proteinExistence type="evidence at transcript level"/>
<dbReference type="CDD" id="cd03039">
    <property type="entry name" value="GST_N_Sigma_like"/>
    <property type="match status" value="1"/>
</dbReference>
<dbReference type="InterPro" id="IPR040079">
    <property type="entry name" value="Glutathione_S-Trfase"/>
</dbReference>
<accession>A0A0H5ANV1</accession>
<feature type="domain" description="GST C-terminal" evidence="4">
    <location>
        <begin position="85"/>
        <end position="208"/>
    </location>
</feature>
<name>A0A0H5ANV1_IDIPA</name>
<dbReference type="SUPFAM" id="SSF52833">
    <property type="entry name" value="Thioredoxin-like"/>
    <property type="match status" value="1"/>
</dbReference>
<evidence type="ECO:0000256" key="1">
    <source>
        <dbReference type="ARBA" id="ARBA00007409"/>
    </source>
</evidence>
<dbReference type="SUPFAM" id="SSF47616">
    <property type="entry name" value="GST C-terminal domain-like"/>
    <property type="match status" value="1"/>
</dbReference>
<evidence type="ECO:0000259" key="4">
    <source>
        <dbReference type="PROSITE" id="PS50405"/>
    </source>
</evidence>
<dbReference type="EMBL" id="LC021455">
    <property type="protein sequence ID" value="BAR90792.1"/>
    <property type="molecule type" value="mRNA"/>
</dbReference>
<dbReference type="GO" id="GO:0004364">
    <property type="term" value="F:glutathione transferase activity"/>
    <property type="evidence" value="ECO:0007669"/>
    <property type="project" value="TreeGrafter"/>
</dbReference>
<dbReference type="InterPro" id="IPR004046">
    <property type="entry name" value="GST_C"/>
</dbReference>
<dbReference type="PROSITE" id="PS50404">
    <property type="entry name" value="GST_NTER"/>
    <property type="match status" value="1"/>
</dbReference>
<dbReference type="InterPro" id="IPR050213">
    <property type="entry name" value="GST_superfamily"/>
</dbReference>
<dbReference type="Gene3D" id="3.40.30.10">
    <property type="entry name" value="Glutaredoxin"/>
    <property type="match status" value="1"/>
</dbReference>
<dbReference type="InterPro" id="IPR003083">
    <property type="entry name" value="S-crystallin"/>
</dbReference>
<dbReference type="InterPro" id="IPR036249">
    <property type="entry name" value="Thioredoxin-like_sf"/>
</dbReference>
<dbReference type="Gene3D" id="1.20.1050.10">
    <property type="match status" value="1"/>
</dbReference>
<keyword evidence="2" id="KW-0273">Eye lens protein</keyword>
<comment type="similarity">
    <text evidence="1">Belongs to the GST superfamily.</text>
</comment>
<dbReference type="GO" id="GO:0005212">
    <property type="term" value="F:structural constituent of eye lens"/>
    <property type="evidence" value="ECO:0007669"/>
    <property type="project" value="UniProtKB-KW"/>
</dbReference>
<evidence type="ECO:0000256" key="2">
    <source>
        <dbReference type="ARBA" id="ARBA00022613"/>
    </source>
</evidence>
<dbReference type="SFLD" id="SFLDG01205">
    <property type="entry name" value="AMPS.1"/>
    <property type="match status" value="1"/>
</dbReference>
<dbReference type="CDD" id="cd03192">
    <property type="entry name" value="GST_C_Sigma_like"/>
    <property type="match status" value="1"/>
</dbReference>
<dbReference type="InterPro" id="IPR036282">
    <property type="entry name" value="Glutathione-S-Trfase_C_sf"/>
</dbReference>
<dbReference type="AlphaFoldDB" id="A0A0H5ANV1"/>
<sequence>MPNYTLYYFSGKGGGGKAEICRMLFVAGNQKYEDRRIEVNEWDTYKGQMPGSVLPILEIDSKVQIPQNMAIARYLAREFGYHGRNNIEQARVDYISDNFHEIHNDFIRFDYEKDPSKARELRHVYEETCRKVLPFMEDTLKMNYGGDGWFIGDKMLMCDMMCHSALENPLLHNNNLLKTFPKLESLRRRVKNQPELAEYFKRHKDIRI</sequence>
<dbReference type="PANTHER" id="PTHR11571">
    <property type="entry name" value="GLUTATHIONE S-TRANSFERASE"/>
    <property type="match status" value="1"/>
</dbReference>
<dbReference type="InterPro" id="IPR010987">
    <property type="entry name" value="Glutathione-S-Trfase_C-like"/>
</dbReference>
<dbReference type="PROSITE" id="PS50405">
    <property type="entry name" value="GST_CTER"/>
    <property type="match status" value="1"/>
</dbReference>
<dbReference type="SFLD" id="SFLDG00363">
    <property type="entry name" value="AMPS_(cytGST):_Alpha-__Mu-__Pi"/>
    <property type="match status" value="1"/>
</dbReference>
<dbReference type="InterPro" id="IPR004045">
    <property type="entry name" value="Glutathione_S-Trfase_N"/>
</dbReference>